<feature type="domain" description="Bacterial sugar transferase" evidence="8">
    <location>
        <begin position="310"/>
        <end position="497"/>
    </location>
</feature>
<keyword evidence="5 7" id="KW-1133">Transmembrane helix</keyword>
<accession>A0AA41QG95</accession>
<dbReference type="Proteomes" id="UP001165405">
    <property type="component" value="Unassembled WGS sequence"/>
</dbReference>
<evidence type="ECO:0000256" key="1">
    <source>
        <dbReference type="ARBA" id="ARBA00004141"/>
    </source>
</evidence>
<dbReference type="EMBL" id="JAKGSG010000040">
    <property type="protein sequence ID" value="MCF4122225.1"/>
    <property type="molecule type" value="Genomic_DNA"/>
</dbReference>
<dbReference type="Pfam" id="PF02397">
    <property type="entry name" value="Bac_transf"/>
    <property type="match status" value="1"/>
</dbReference>
<feature type="transmembrane region" description="Helical" evidence="7">
    <location>
        <begin position="46"/>
        <end position="66"/>
    </location>
</feature>
<evidence type="ECO:0000313" key="9">
    <source>
        <dbReference type="EMBL" id="MCF4122225.1"/>
    </source>
</evidence>
<organism evidence="9 10">
    <name type="scientific">Antribacter soli</name>
    <dbReference type="NCBI Taxonomy" id="2910976"/>
    <lineage>
        <taxon>Bacteria</taxon>
        <taxon>Bacillati</taxon>
        <taxon>Actinomycetota</taxon>
        <taxon>Actinomycetes</taxon>
        <taxon>Micrococcales</taxon>
        <taxon>Promicromonosporaceae</taxon>
        <taxon>Antribacter</taxon>
    </lineage>
</organism>
<dbReference type="InterPro" id="IPR017475">
    <property type="entry name" value="EPS_sugar_tfrase"/>
</dbReference>
<name>A0AA41QG95_9MICO</name>
<dbReference type="RefSeq" id="WP_236090018.1">
    <property type="nucleotide sequence ID" value="NZ_JAKGSG010000040.1"/>
</dbReference>
<evidence type="ECO:0000256" key="6">
    <source>
        <dbReference type="ARBA" id="ARBA00023136"/>
    </source>
</evidence>
<dbReference type="PANTHER" id="PTHR30576">
    <property type="entry name" value="COLANIC BIOSYNTHESIS UDP-GLUCOSE LIPID CARRIER TRANSFERASE"/>
    <property type="match status" value="1"/>
</dbReference>
<dbReference type="GO" id="GO:0016020">
    <property type="term" value="C:membrane"/>
    <property type="evidence" value="ECO:0007669"/>
    <property type="project" value="UniProtKB-SubCell"/>
</dbReference>
<keyword evidence="4 7" id="KW-0812">Transmembrane</keyword>
<comment type="subcellular location">
    <subcellularLocation>
        <location evidence="1">Membrane</location>
        <topology evidence="1">Multi-pass membrane protein</topology>
    </subcellularLocation>
</comment>
<keyword evidence="3 9" id="KW-0808">Transferase</keyword>
<evidence type="ECO:0000259" key="8">
    <source>
        <dbReference type="Pfam" id="PF02397"/>
    </source>
</evidence>
<dbReference type="GO" id="GO:0016780">
    <property type="term" value="F:phosphotransferase activity, for other substituted phosphate groups"/>
    <property type="evidence" value="ECO:0007669"/>
    <property type="project" value="TreeGrafter"/>
</dbReference>
<protein>
    <submittedName>
        <fullName evidence="9">Sugar transferase</fullName>
    </submittedName>
</protein>
<evidence type="ECO:0000256" key="4">
    <source>
        <dbReference type="ARBA" id="ARBA00022692"/>
    </source>
</evidence>
<reference evidence="9" key="1">
    <citation type="submission" date="2022-01" db="EMBL/GenBank/DDBJ databases">
        <title>Antribacter sp. nov., isolated from Guizhou of China.</title>
        <authorList>
            <person name="Chengliang C."/>
            <person name="Ya Z."/>
        </authorList>
    </citation>
    <scope>NUCLEOTIDE SEQUENCE</scope>
    <source>
        <strain evidence="9">KLBMP 9083</strain>
    </source>
</reference>
<evidence type="ECO:0000313" key="10">
    <source>
        <dbReference type="Proteomes" id="UP001165405"/>
    </source>
</evidence>
<comment type="caution">
    <text evidence="9">The sequence shown here is derived from an EMBL/GenBank/DDBJ whole genome shotgun (WGS) entry which is preliminary data.</text>
</comment>
<evidence type="ECO:0000256" key="7">
    <source>
        <dbReference type="SAM" id="Phobius"/>
    </source>
</evidence>
<keyword evidence="6 7" id="KW-0472">Membrane</keyword>
<dbReference type="NCBIfam" id="TIGR03025">
    <property type="entry name" value="EPS_sugtrans"/>
    <property type="match status" value="1"/>
</dbReference>
<dbReference type="InterPro" id="IPR003362">
    <property type="entry name" value="Bact_transf"/>
</dbReference>
<keyword evidence="10" id="KW-1185">Reference proteome</keyword>
<feature type="transmembrane region" description="Helical" evidence="7">
    <location>
        <begin position="140"/>
        <end position="159"/>
    </location>
</feature>
<sequence>MTTLDERSRARHLLSGPVTLPVPRVRDVRPAAPARTRWQVGYRRRVLATDAVVVVAITAIVHLPLLDSLREAPGSGRSLLLSACVAVLWLVALLAGRAYDERLLGRGRTEYRRLVDATWRLFGLLAVAAFLGGVAEARAYLVVVAPVGLLGLVTARYAWRQWLHRLQLRREGWTTKVLAVASRAHAVLLIERLNAPIGHGYEVVGVCVPAGDMALGEEINGVPVLGDVSLAGEAAALVGADAVVVSGSDEITSEDVRRVGWDAERAGADFFLAAELADVAPRRAAVAPAPGMSLVHVAAPRFRSAKLVVKHVLDWCGAALLTVLGAPVMMLVALAVVLDDPGSPFYLQRRVGRDGRSFKMVKFRTMRQGADGQVVTLTDSNEAAGPLFKIRNDPRVTRLGRILRRFSIDELPQLFNVLAGQMSLVGPRPPLEREVLRYSSRMRRRLLVKPGLTGLWQVAGRSDLSWEESVRLDVFYAENWSLLDDALILMRTARAVVSGRGAY</sequence>
<feature type="transmembrane region" description="Helical" evidence="7">
    <location>
        <begin position="117"/>
        <end position="134"/>
    </location>
</feature>
<dbReference type="AlphaFoldDB" id="A0AA41QG95"/>
<evidence type="ECO:0000256" key="2">
    <source>
        <dbReference type="ARBA" id="ARBA00006464"/>
    </source>
</evidence>
<proteinExistence type="inferred from homology"/>
<evidence type="ECO:0000256" key="5">
    <source>
        <dbReference type="ARBA" id="ARBA00022989"/>
    </source>
</evidence>
<feature type="transmembrane region" description="Helical" evidence="7">
    <location>
        <begin position="312"/>
        <end position="338"/>
    </location>
</feature>
<feature type="transmembrane region" description="Helical" evidence="7">
    <location>
        <begin position="78"/>
        <end position="96"/>
    </location>
</feature>
<comment type="similarity">
    <text evidence="2">Belongs to the bacterial sugar transferase family.</text>
</comment>
<dbReference type="PANTHER" id="PTHR30576:SF10">
    <property type="entry name" value="SLL5057 PROTEIN"/>
    <property type="match status" value="1"/>
</dbReference>
<evidence type="ECO:0000256" key="3">
    <source>
        <dbReference type="ARBA" id="ARBA00022679"/>
    </source>
</evidence>
<gene>
    <name evidence="9" type="ORF">L1785_14690</name>
</gene>